<organism evidence="7 8">
    <name type="scientific">Hebeloma cylindrosporum</name>
    <dbReference type="NCBI Taxonomy" id="76867"/>
    <lineage>
        <taxon>Eukaryota</taxon>
        <taxon>Fungi</taxon>
        <taxon>Dikarya</taxon>
        <taxon>Basidiomycota</taxon>
        <taxon>Agaricomycotina</taxon>
        <taxon>Agaricomycetes</taxon>
        <taxon>Agaricomycetidae</taxon>
        <taxon>Agaricales</taxon>
        <taxon>Agaricineae</taxon>
        <taxon>Hymenogastraceae</taxon>
        <taxon>Hebeloma</taxon>
    </lineage>
</organism>
<dbReference type="GO" id="GO:0005829">
    <property type="term" value="C:cytosol"/>
    <property type="evidence" value="ECO:0007669"/>
    <property type="project" value="TreeGrafter"/>
</dbReference>
<dbReference type="GO" id="GO:0031267">
    <property type="term" value="F:small GTPase binding"/>
    <property type="evidence" value="ECO:0007669"/>
    <property type="project" value="InterPro"/>
</dbReference>
<proteinExistence type="inferred from homology"/>
<evidence type="ECO:0000256" key="4">
    <source>
        <dbReference type="ARBA" id="ARBA00023242"/>
    </source>
</evidence>
<dbReference type="OrthoDB" id="361693at2759"/>
<dbReference type="PROSITE" id="PS50166">
    <property type="entry name" value="IMPORTIN_B_NT"/>
    <property type="match status" value="1"/>
</dbReference>
<dbReference type="PANTHER" id="PTHR10997:SF7">
    <property type="entry name" value="IMPORTIN-11"/>
    <property type="match status" value="1"/>
</dbReference>
<dbReference type="Pfam" id="PF25758">
    <property type="entry name" value="TPR_IPO11"/>
    <property type="match status" value="1"/>
</dbReference>
<dbReference type="EMBL" id="KN831771">
    <property type="protein sequence ID" value="KIM46050.1"/>
    <property type="molecule type" value="Genomic_DNA"/>
</dbReference>
<feature type="domain" description="Importin N-terminal" evidence="6">
    <location>
        <begin position="39"/>
        <end position="109"/>
    </location>
</feature>
<gene>
    <name evidence="7" type="ORF">M413DRAFT_23840</name>
</gene>
<name>A0A0C3CB75_HEBCY</name>
<dbReference type="InterPro" id="IPR058669">
    <property type="entry name" value="TPR_IPO7/11-like"/>
</dbReference>
<dbReference type="Pfam" id="PF03810">
    <property type="entry name" value="IBN_N"/>
    <property type="match status" value="1"/>
</dbReference>
<dbReference type="GO" id="GO:0005635">
    <property type="term" value="C:nuclear envelope"/>
    <property type="evidence" value="ECO:0007669"/>
    <property type="project" value="TreeGrafter"/>
</dbReference>
<dbReference type="SUPFAM" id="SSF48371">
    <property type="entry name" value="ARM repeat"/>
    <property type="match status" value="1"/>
</dbReference>
<dbReference type="HOGENOM" id="CLU_003886_2_0_1"/>
<reference evidence="7 8" key="1">
    <citation type="submission" date="2014-04" db="EMBL/GenBank/DDBJ databases">
        <authorList>
            <consortium name="DOE Joint Genome Institute"/>
            <person name="Kuo A."/>
            <person name="Gay G."/>
            <person name="Dore J."/>
            <person name="Kohler A."/>
            <person name="Nagy L.G."/>
            <person name="Floudas D."/>
            <person name="Copeland A."/>
            <person name="Barry K.W."/>
            <person name="Cichocki N."/>
            <person name="Veneault-Fourrey C."/>
            <person name="LaButti K."/>
            <person name="Lindquist E.A."/>
            <person name="Lipzen A."/>
            <person name="Lundell T."/>
            <person name="Morin E."/>
            <person name="Murat C."/>
            <person name="Sun H."/>
            <person name="Tunlid A."/>
            <person name="Henrissat B."/>
            <person name="Grigoriev I.V."/>
            <person name="Hibbett D.S."/>
            <person name="Martin F."/>
            <person name="Nordberg H.P."/>
            <person name="Cantor M.N."/>
            <person name="Hua S.X."/>
        </authorList>
    </citation>
    <scope>NUCLEOTIDE SEQUENCE [LARGE SCALE GENOMIC DNA]</scope>
    <source>
        <strain evidence="8">h7</strain>
    </source>
</reference>
<dbReference type="InterPro" id="IPR001494">
    <property type="entry name" value="Importin-beta_N"/>
</dbReference>
<feature type="region of interest" description="Disordered" evidence="5">
    <location>
        <begin position="942"/>
        <end position="961"/>
    </location>
</feature>
<keyword evidence="8" id="KW-1185">Reference proteome</keyword>
<evidence type="ECO:0000256" key="2">
    <source>
        <dbReference type="ARBA" id="ARBA00007991"/>
    </source>
</evidence>
<sequence length="1041" mass="118744">MHSSARSLGIGSLQTVSPEELYQVIVDASSQDVSRIKASSERLEAMLGMFGSYDALQEIASRTAYPLPIRQQAMIQFKNAVLGYWRSRKYLSDEHRTRIRQRSLIFVDEVDETIASCNEVVVAKIARIDYPDEWPNLTEHILKIIDTSLQNRYVAMSEDPKETLRLRRTLSLLNEILKEFSSVKLLAGVKVMSSIVEQLHVLLSNYYSKMSATFSESNLKPDSIASQSMCENILLSHLVYKCLVKMAVWFWGRIPRLTTDGFKPNQVWVEEFFRKSAIQLSSVAILRKKIALSMLQSDLMRNDQTLRTMIALTRHLRTFGKFFRRLQRHSAERFMTLPTSEDLILFYWSEIIDCSNHPQRMLSDSDEALFPLRFIVQGMAIFKESLSQWTPRRKSGIPNKQSFSQEFVENSVRVLVTRFLPLNASDLENWMSDPEEWVSTEEKENARWEFEIRACAEHVIVQLSGHFPDFVIPLLATNFVRSAPQPCADLDAVLQKEALYCAVGRCAFRLRDAIQFDSWVDTFATEAQATDQNSYPIIKRRIAWLLGKLVSEQCSAPNNPKVWETLMHLLHDRGSGSDAVVRLTAATSLRECVNGKDFMAETFAPFLSTAISELIQLMAEADSLESKRKVDESLNKVIERSGTFVIPFITVITEPIPHLWLAAGDDHDLKISLLRTMTQLAEAVKENARVLGLLVVPLVRESFVPKSSLMLDYDAVEMWYSTLKNTDTIFGPNDVPSLRELYPLLFHLMSTHGDIIGLTLRVVDSSLLLDAPHLLQTYANELCRGYLDAFQLKVGDVHQFQVMQSLGLMTQLCPASMWGEAMHTSGLFPRLLKAFVTDEVRDELMAELIYLFSRLLLADSRLFLQLMAAAAPVLNNPETKLYELLLDRWWGKFDTISQPRYRKLIAMGISALVGTGRIEVLQRIPEEIVELWADVFADRTDSPHPTTLEPTDPDDEPGFVTGWDLTRPPKSYFRESEGTAEYARREAVYSRDPIRTARLVVYVREKLKEAEANCGAETLQRYLNSTDPETLRQFQQLFVEG</sequence>
<dbReference type="Proteomes" id="UP000053424">
    <property type="component" value="Unassembled WGS sequence"/>
</dbReference>
<keyword evidence="3" id="KW-0813">Transport</keyword>
<comment type="subcellular location">
    <subcellularLocation>
        <location evidence="1">Nucleus</location>
    </subcellularLocation>
</comment>
<dbReference type="InterPro" id="IPR016024">
    <property type="entry name" value="ARM-type_fold"/>
</dbReference>
<evidence type="ECO:0000313" key="8">
    <source>
        <dbReference type="Proteomes" id="UP000053424"/>
    </source>
</evidence>
<dbReference type="Gene3D" id="1.25.10.10">
    <property type="entry name" value="Leucine-rich Repeat Variant"/>
    <property type="match status" value="1"/>
</dbReference>
<evidence type="ECO:0000313" key="7">
    <source>
        <dbReference type="EMBL" id="KIM46050.1"/>
    </source>
</evidence>
<dbReference type="InterPro" id="IPR011989">
    <property type="entry name" value="ARM-like"/>
</dbReference>
<protein>
    <recommendedName>
        <fullName evidence="6">Importin N-terminal domain-containing protein</fullName>
    </recommendedName>
</protein>
<reference evidence="8" key="2">
    <citation type="submission" date="2015-01" db="EMBL/GenBank/DDBJ databases">
        <title>Evolutionary Origins and Diversification of the Mycorrhizal Mutualists.</title>
        <authorList>
            <consortium name="DOE Joint Genome Institute"/>
            <consortium name="Mycorrhizal Genomics Consortium"/>
            <person name="Kohler A."/>
            <person name="Kuo A."/>
            <person name="Nagy L.G."/>
            <person name="Floudas D."/>
            <person name="Copeland A."/>
            <person name="Barry K.W."/>
            <person name="Cichocki N."/>
            <person name="Veneault-Fourrey C."/>
            <person name="LaButti K."/>
            <person name="Lindquist E.A."/>
            <person name="Lipzen A."/>
            <person name="Lundell T."/>
            <person name="Morin E."/>
            <person name="Murat C."/>
            <person name="Riley R."/>
            <person name="Ohm R."/>
            <person name="Sun H."/>
            <person name="Tunlid A."/>
            <person name="Henrissat B."/>
            <person name="Grigoriev I.V."/>
            <person name="Hibbett D.S."/>
            <person name="Martin F."/>
        </authorList>
    </citation>
    <scope>NUCLEOTIDE SEQUENCE [LARGE SCALE GENOMIC DNA]</scope>
    <source>
        <strain evidence="8">h7</strain>
    </source>
</reference>
<dbReference type="AlphaFoldDB" id="A0A0C3CB75"/>
<dbReference type="STRING" id="686832.A0A0C3CB75"/>
<evidence type="ECO:0000259" key="6">
    <source>
        <dbReference type="PROSITE" id="PS50166"/>
    </source>
</evidence>
<dbReference type="PANTHER" id="PTHR10997">
    <property type="entry name" value="IMPORTIN-7, 8, 11"/>
    <property type="match status" value="1"/>
</dbReference>
<comment type="similarity">
    <text evidence="2">Belongs to the importin beta family.</text>
</comment>
<keyword evidence="4" id="KW-0539">Nucleus</keyword>
<evidence type="ECO:0000256" key="5">
    <source>
        <dbReference type="SAM" id="MobiDB-lite"/>
    </source>
</evidence>
<evidence type="ECO:0000256" key="1">
    <source>
        <dbReference type="ARBA" id="ARBA00004123"/>
    </source>
</evidence>
<dbReference type="GO" id="GO:0006606">
    <property type="term" value="P:protein import into nucleus"/>
    <property type="evidence" value="ECO:0007669"/>
    <property type="project" value="TreeGrafter"/>
</dbReference>
<accession>A0A0C3CB75</accession>
<evidence type="ECO:0000256" key="3">
    <source>
        <dbReference type="ARBA" id="ARBA00022448"/>
    </source>
</evidence>